<dbReference type="PANTHER" id="PTHR33909:SF1">
    <property type="entry name" value="SEC TRANSLOCON ACCESSORY COMPLEX SUBUNIT YAJC"/>
    <property type="match status" value="1"/>
</dbReference>
<evidence type="ECO:0000256" key="9">
    <source>
        <dbReference type="ARBA" id="ARBA00023136"/>
    </source>
</evidence>
<comment type="similarity">
    <text evidence="2">Belongs to the YajC family.</text>
</comment>
<reference evidence="12 13" key="1">
    <citation type="submission" date="2019-04" db="EMBL/GenBank/DDBJ databases">
        <title>Genome Announcement to Ensure Probiotic Safety of Lactobacillus rhamnosus UBLR-58.</title>
        <authorList>
            <person name="Sulthana A."/>
            <person name="Lakshmi S.G."/>
            <person name="Madempudi R.S."/>
        </authorList>
    </citation>
    <scope>NUCLEOTIDE SEQUENCE [LARGE SCALE GENOMIC DNA]</scope>
    <source>
        <strain evidence="12 13">UBLR-58</strain>
    </source>
</reference>
<keyword evidence="7 10" id="KW-1133">Transmembrane helix</keyword>
<dbReference type="SMART" id="SM01323">
    <property type="entry name" value="YajC"/>
    <property type="match status" value="1"/>
</dbReference>
<evidence type="ECO:0000256" key="1">
    <source>
        <dbReference type="ARBA" id="ARBA00004162"/>
    </source>
</evidence>
<dbReference type="GO" id="GO:0015031">
    <property type="term" value="P:protein transport"/>
    <property type="evidence" value="ECO:0007669"/>
    <property type="project" value="UniProtKB-KW"/>
</dbReference>
<dbReference type="InterPro" id="IPR003849">
    <property type="entry name" value="Preprotein_translocase_YajC"/>
</dbReference>
<dbReference type="Pfam" id="PF02699">
    <property type="entry name" value="YajC"/>
    <property type="match status" value="1"/>
</dbReference>
<dbReference type="EMBL" id="SSHM01000001">
    <property type="protein sequence ID" value="THC79159.1"/>
    <property type="molecule type" value="Genomic_DNA"/>
</dbReference>
<keyword evidence="8" id="KW-0811">Translocation</keyword>
<evidence type="ECO:0000313" key="11">
    <source>
        <dbReference type="EMBL" id="NZA03565.1"/>
    </source>
</evidence>
<evidence type="ECO:0000256" key="3">
    <source>
        <dbReference type="ARBA" id="ARBA00022448"/>
    </source>
</evidence>
<dbReference type="EMBL" id="JACCKI010000001">
    <property type="protein sequence ID" value="NZA03565.1"/>
    <property type="molecule type" value="Genomic_DNA"/>
</dbReference>
<evidence type="ECO:0000256" key="8">
    <source>
        <dbReference type="ARBA" id="ARBA00023010"/>
    </source>
</evidence>
<reference evidence="11 14" key="2">
    <citation type="submission" date="2020-07" db="EMBL/GenBank/DDBJ databases">
        <title>Organ Donor 1.</title>
        <authorList>
            <person name="Marsh A.J."/>
            <person name="Azcarate-Peril M.A."/>
        </authorList>
    </citation>
    <scope>NUCLEOTIDE SEQUENCE [LARGE SCALE GENOMIC DNA]</scope>
    <source>
        <strain evidence="11 14">AMC0712</strain>
    </source>
</reference>
<evidence type="ECO:0000313" key="13">
    <source>
        <dbReference type="Proteomes" id="UP000307517"/>
    </source>
</evidence>
<keyword evidence="3" id="KW-0813">Transport</keyword>
<dbReference type="Proteomes" id="UP000307517">
    <property type="component" value="Unassembled WGS sequence"/>
</dbReference>
<evidence type="ECO:0000256" key="4">
    <source>
        <dbReference type="ARBA" id="ARBA00022475"/>
    </source>
</evidence>
<comment type="subcellular location">
    <subcellularLocation>
        <location evidence="1">Cell membrane</location>
        <topology evidence="1">Single-pass membrane protein</topology>
    </subcellularLocation>
</comment>
<comment type="caution">
    <text evidence="11">The sequence shown here is derived from an EMBL/GenBank/DDBJ whole genome shotgun (WGS) entry which is preliminary data.</text>
</comment>
<evidence type="ECO:0000256" key="5">
    <source>
        <dbReference type="ARBA" id="ARBA00022692"/>
    </source>
</evidence>
<dbReference type="GO" id="GO:0005886">
    <property type="term" value="C:plasma membrane"/>
    <property type="evidence" value="ECO:0007669"/>
    <property type="project" value="UniProtKB-SubCell"/>
</dbReference>
<sequence>MTLWQIVLAILVVVVFLLYLVAIPLAKQRAMKKQAAIVDQMHANLKLGDQIVLIDGIVGTIRGLDQENVRVEIAVNTIINVKRMGIAGVTKEAKTDGENDLDHVHSTVASASTPH</sequence>
<dbReference type="PANTHER" id="PTHR33909">
    <property type="entry name" value="SEC TRANSLOCON ACCESSORY COMPLEX SUBUNIT YAJC"/>
    <property type="match status" value="1"/>
</dbReference>
<evidence type="ECO:0000313" key="14">
    <source>
        <dbReference type="Proteomes" id="UP000552935"/>
    </source>
</evidence>
<dbReference type="Proteomes" id="UP000552935">
    <property type="component" value="Unassembled WGS sequence"/>
</dbReference>
<evidence type="ECO:0000256" key="10">
    <source>
        <dbReference type="SAM" id="Phobius"/>
    </source>
</evidence>
<keyword evidence="4" id="KW-1003">Cell membrane</keyword>
<evidence type="ECO:0000313" key="12">
    <source>
        <dbReference type="EMBL" id="THC79159.1"/>
    </source>
</evidence>
<evidence type="ECO:0000256" key="2">
    <source>
        <dbReference type="ARBA" id="ARBA00006742"/>
    </source>
</evidence>
<protein>
    <submittedName>
        <fullName evidence="11">Preprotein translocase subunit YajC</fullName>
    </submittedName>
</protein>
<accession>A0A508YI02</accession>
<keyword evidence="9 10" id="KW-0472">Membrane</keyword>
<organism evidence="11 14">
    <name type="scientific">Lacticaseibacillus rhamnosus</name>
    <name type="common">Lactobacillus rhamnosus</name>
    <dbReference type="NCBI Taxonomy" id="47715"/>
    <lineage>
        <taxon>Bacteria</taxon>
        <taxon>Bacillati</taxon>
        <taxon>Bacillota</taxon>
        <taxon>Bacilli</taxon>
        <taxon>Lactobacillales</taxon>
        <taxon>Lactobacillaceae</taxon>
        <taxon>Lacticaseibacillus</taxon>
    </lineage>
</organism>
<proteinExistence type="inferred from homology"/>
<gene>
    <name evidence="12" type="ORF">E6L36_01240</name>
    <name evidence="11" type="ORF">H0N82_00165</name>
</gene>
<feature type="transmembrane region" description="Helical" evidence="10">
    <location>
        <begin position="6"/>
        <end position="26"/>
    </location>
</feature>
<dbReference type="RefSeq" id="WP_005690847.1">
    <property type="nucleotide sequence ID" value="NZ_CABFNI010000001.1"/>
</dbReference>
<dbReference type="AlphaFoldDB" id="A0A508YI02"/>
<name>A0A508YI02_LACRH</name>
<evidence type="ECO:0000256" key="7">
    <source>
        <dbReference type="ARBA" id="ARBA00022989"/>
    </source>
</evidence>
<evidence type="ECO:0000256" key="6">
    <source>
        <dbReference type="ARBA" id="ARBA00022927"/>
    </source>
</evidence>
<keyword evidence="6" id="KW-0653">Protein transport</keyword>
<keyword evidence="5 10" id="KW-0812">Transmembrane</keyword>